<dbReference type="AlphaFoldDB" id="A0A7X2N1G1"/>
<dbReference type="SMART" id="SM01185">
    <property type="entry name" value="EFP"/>
    <property type="match status" value="1"/>
</dbReference>
<dbReference type="PANTHER" id="PTHR30053:SF12">
    <property type="entry name" value="ELONGATION FACTOR P (EF-P) FAMILY PROTEIN"/>
    <property type="match status" value="1"/>
</dbReference>
<dbReference type="RefSeq" id="WP_154459202.1">
    <property type="nucleotide sequence ID" value="NZ_JAQYTQ010000048.1"/>
</dbReference>
<evidence type="ECO:0000256" key="2">
    <source>
        <dbReference type="ARBA" id="ARBA00004815"/>
    </source>
</evidence>
<dbReference type="Pfam" id="PF01132">
    <property type="entry name" value="EFP"/>
    <property type="match status" value="1"/>
</dbReference>
<dbReference type="NCBIfam" id="TIGR00038">
    <property type="entry name" value="efp"/>
    <property type="match status" value="1"/>
</dbReference>
<dbReference type="InterPro" id="IPR014722">
    <property type="entry name" value="Rib_uL2_dom2"/>
</dbReference>
<dbReference type="InterPro" id="IPR012340">
    <property type="entry name" value="NA-bd_OB-fold"/>
</dbReference>
<dbReference type="NCBIfam" id="NF001810">
    <property type="entry name" value="PRK00529.1"/>
    <property type="match status" value="1"/>
</dbReference>
<keyword evidence="6 8" id="KW-0648">Protein biosynthesis</keyword>
<reference evidence="13 14" key="1">
    <citation type="submission" date="2019-08" db="EMBL/GenBank/DDBJ databases">
        <title>In-depth cultivation of the pig gut microbiome towards novel bacterial diversity and tailored functional studies.</title>
        <authorList>
            <person name="Wylensek D."/>
            <person name="Hitch T.C.A."/>
            <person name="Clavel T."/>
        </authorList>
    </citation>
    <scope>NUCLEOTIDE SEQUENCE [LARGE SCALE GENOMIC DNA]</scope>
    <source>
        <strain evidence="13 14">LKV-178-WT-2G</strain>
    </source>
</reference>
<evidence type="ECO:0000256" key="1">
    <source>
        <dbReference type="ARBA" id="ARBA00004496"/>
    </source>
</evidence>
<comment type="similarity">
    <text evidence="3 8 10">Belongs to the elongation factor P family.</text>
</comment>
<evidence type="ECO:0000313" key="14">
    <source>
        <dbReference type="Proteomes" id="UP000470082"/>
    </source>
</evidence>
<dbReference type="GO" id="GO:0003746">
    <property type="term" value="F:translation elongation factor activity"/>
    <property type="evidence" value="ECO:0007669"/>
    <property type="project" value="UniProtKB-UniRule"/>
</dbReference>
<accession>A0A7X2N1G1</accession>
<dbReference type="EMBL" id="VUMM01000001">
    <property type="protein sequence ID" value="MSS00734.1"/>
    <property type="molecule type" value="Genomic_DNA"/>
</dbReference>
<dbReference type="InterPro" id="IPR013852">
    <property type="entry name" value="Transl_elong_P/YeiP_CS"/>
</dbReference>
<dbReference type="InterPro" id="IPR020599">
    <property type="entry name" value="Transl_elong_fac_P/YeiP"/>
</dbReference>
<comment type="pathway">
    <text evidence="2 8">Protein biosynthesis; polypeptide chain elongation.</text>
</comment>
<dbReference type="HAMAP" id="MF_00141">
    <property type="entry name" value="EF_P"/>
    <property type="match status" value="1"/>
</dbReference>
<dbReference type="SUPFAM" id="SSF50249">
    <property type="entry name" value="Nucleic acid-binding proteins"/>
    <property type="match status" value="2"/>
</dbReference>
<dbReference type="InterPro" id="IPR008991">
    <property type="entry name" value="Translation_prot_SH3-like_sf"/>
</dbReference>
<dbReference type="UniPathway" id="UPA00345"/>
<dbReference type="PIRSF" id="PIRSF005901">
    <property type="entry name" value="EF-P"/>
    <property type="match status" value="1"/>
</dbReference>
<dbReference type="CDD" id="cd05794">
    <property type="entry name" value="S1_EF-P_repeat_2"/>
    <property type="match status" value="1"/>
</dbReference>
<feature type="domain" description="Elongation factor P C-terminal" evidence="11">
    <location>
        <begin position="131"/>
        <end position="186"/>
    </location>
</feature>
<evidence type="ECO:0000259" key="11">
    <source>
        <dbReference type="SMART" id="SM00841"/>
    </source>
</evidence>
<dbReference type="InterPro" id="IPR015365">
    <property type="entry name" value="Elong-fact-P_C"/>
</dbReference>
<keyword evidence="4 8" id="KW-0963">Cytoplasm</keyword>
<dbReference type="InterPro" id="IPR001059">
    <property type="entry name" value="Transl_elong_P/YeiP_cen"/>
</dbReference>
<evidence type="ECO:0000256" key="7">
    <source>
        <dbReference type="ARBA" id="ARBA00025469"/>
    </source>
</evidence>
<name>A0A7X2N1G1_9FIRM</name>
<evidence type="ECO:0000256" key="9">
    <source>
        <dbReference type="NCBIfam" id="TIGR00038"/>
    </source>
</evidence>
<dbReference type="PROSITE" id="PS01275">
    <property type="entry name" value="EFP"/>
    <property type="match status" value="1"/>
</dbReference>
<dbReference type="SMART" id="SM00841">
    <property type="entry name" value="Elong-fact-P_C"/>
    <property type="match status" value="1"/>
</dbReference>
<evidence type="ECO:0000256" key="10">
    <source>
        <dbReference type="RuleBase" id="RU004389"/>
    </source>
</evidence>
<comment type="subcellular location">
    <subcellularLocation>
        <location evidence="1 8">Cytoplasm</location>
    </subcellularLocation>
</comment>
<dbReference type="InterPro" id="IPR011768">
    <property type="entry name" value="Transl_elongation_fac_P"/>
</dbReference>
<comment type="function">
    <text evidence="7 8">Involved in peptide bond synthesis. Stimulates efficient translation and peptide-bond synthesis on native or reconstituted 70S ribosomes in vitro. Probably functions indirectly by altering the affinity of the ribosome for aminoacyl-tRNA, thus increasing their reactivity as acceptors for peptidyl transferase.</text>
</comment>
<dbReference type="InterPro" id="IPR013185">
    <property type="entry name" value="Transl_elong_KOW-like"/>
</dbReference>
<proteinExistence type="inferred from homology"/>
<dbReference type="FunFam" id="2.40.50.140:FF:000004">
    <property type="entry name" value="Elongation factor P"/>
    <property type="match status" value="1"/>
</dbReference>
<dbReference type="GO" id="GO:0005829">
    <property type="term" value="C:cytosol"/>
    <property type="evidence" value="ECO:0007669"/>
    <property type="project" value="UniProtKB-ARBA"/>
</dbReference>
<evidence type="ECO:0000256" key="5">
    <source>
        <dbReference type="ARBA" id="ARBA00022768"/>
    </source>
</evidence>
<evidence type="ECO:0000259" key="12">
    <source>
        <dbReference type="SMART" id="SM01185"/>
    </source>
</evidence>
<dbReference type="PANTHER" id="PTHR30053">
    <property type="entry name" value="ELONGATION FACTOR P"/>
    <property type="match status" value="1"/>
</dbReference>
<dbReference type="Pfam" id="PF08207">
    <property type="entry name" value="EFP_N"/>
    <property type="match status" value="1"/>
</dbReference>
<dbReference type="GO" id="GO:0043043">
    <property type="term" value="P:peptide biosynthetic process"/>
    <property type="evidence" value="ECO:0007669"/>
    <property type="project" value="InterPro"/>
</dbReference>
<keyword evidence="14" id="KW-1185">Reference proteome</keyword>
<evidence type="ECO:0000313" key="13">
    <source>
        <dbReference type="EMBL" id="MSS00734.1"/>
    </source>
</evidence>
<sequence length="187" mass="20575">MLDISKLKPGQTIVEDGELYLVLDTVFNKQARGAMKVKAKVKNLRTGANVNLQWNGGSTVEEAHVDKIAVTYSYDTGTDLVFLDCNDYSPFEIPKERLEWEKNFLSDEGGLEVNIRSYEGEILDVILPDKVALKITECEAAVKGNTATSALKTAVLETGFEVKVPLFIEDGEVILVNTNDGKYAGRA</sequence>
<dbReference type="SUPFAM" id="SSF50104">
    <property type="entry name" value="Translation proteins SH3-like domain"/>
    <property type="match status" value="1"/>
</dbReference>
<keyword evidence="5 8" id="KW-0251">Elongation factor</keyword>
<evidence type="ECO:0000256" key="4">
    <source>
        <dbReference type="ARBA" id="ARBA00022490"/>
    </source>
</evidence>
<feature type="domain" description="Translation elongation factor P/YeiP central" evidence="12">
    <location>
        <begin position="67"/>
        <end position="123"/>
    </location>
</feature>
<gene>
    <name evidence="8 13" type="primary">efp</name>
    <name evidence="13" type="ORF">FYJ50_01135</name>
</gene>
<evidence type="ECO:0000256" key="6">
    <source>
        <dbReference type="ARBA" id="ARBA00022917"/>
    </source>
</evidence>
<organism evidence="13 14">
    <name type="scientific">Floccifex porci</name>
    <dbReference type="NCBI Taxonomy" id="2606629"/>
    <lineage>
        <taxon>Bacteria</taxon>
        <taxon>Bacillati</taxon>
        <taxon>Bacillota</taxon>
        <taxon>Erysipelotrichia</taxon>
        <taxon>Erysipelotrichales</taxon>
        <taxon>Erysipelotrichaceae</taxon>
        <taxon>Floccifex</taxon>
    </lineage>
</organism>
<dbReference type="Pfam" id="PF09285">
    <property type="entry name" value="Elong-fact-P_C"/>
    <property type="match status" value="1"/>
</dbReference>
<protein>
    <recommendedName>
        <fullName evidence="8 9">Elongation factor P</fullName>
        <shortName evidence="8">EF-P</shortName>
    </recommendedName>
</protein>
<dbReference type="Proteomes" id="UP000470082">
    <property type="component" value="Unassembled WGS sequence"/>
</dbReference>
<evidence type="ECO:0000256" key="3">
    <source>
        <dbReference type="ARBA" id="ARBA00009479"/>
    </source>
</evidence>
<evidence type="ECO:0000256" key="8">
    <source>
        <dbReference type="HAMAP-Rule" id="MF_00141"/>
    </source>
</evidence>
<dbReference type="Gene3D" id="2.30.30.30">
    <property type="match status" value="1"/>
</dbReference>
<dbReference type="Gene3D" id="2.40.50.140">
    <property type="entry name" value="Nucleic acid-binding proteins"/>
    <property type="match status" value="2"/>
</dbReference>
<comment type="caution">
    <text evidence="13">The sequence shown here is derived from an EMBL/GenBank/DDBJ whole genome shotgun (WGS) entry which is preliminary data.</text>
</comment>